<dbReference type="EMBL" id="CAXAMN010014658">
    <property type="protein sequence ID" value="CAK9043926.1"/>
    <property type="molecule type" value="Genomic_DNA"/>
</dbReference>
<organism evidence="2 3">
    <name type="scientific">Durusdinium trenchii</name>
    <dbReference type="NCBI Taxonomy" id="1381693"/>
    <lineage>
        <taxon>Eukaryota</taxon>
        <taxon>Sar</taxon>
        <taxon>Alveolata</taxon>
        <taxon>Dinophyceae</taxon>
        <taxon>Suessiales</taxon>
        <taxon>Symbiodiniaceae</taxon>
        <taxon>Durusdinium</taxon>
    </lineage>
</organism>
<reference evidence="2 3" key="1">
    <citation type="submission" date="2024-02" db="EMBL/GenBank/DDBJ databases">
        <authorList>
            <person name="Chen Y."/>
            <person name="Shah S."/>
            <person name="Dougan E. K."/>
            <person name="Thang M."/>
            <person name="Chan C."/>
        </authorList>
    </citation>
    <scope>NUCLEOTIDE SEQUENCE [LARGE SCALE GENOMIC DNA]</scope>
</reference>
<dbReference type="InterPro" id="IPR012340">
    <property type="entry name" value="NA-bd_OB-fold"/>
</dbReference>
<proteinExistence type="predicted"/>
<evidence type="ECO:0000256" key="1">
    <source>
        <dbReference type="SAM" id="MobiDB-lite"/>
    </source>
</evidence>
<dbReference type="Proteomes" id="UP001642484">
    <property type="component" value="Unassembled WGS sequence"/>
</dbReference>
<accession>A0ABP0LYW0</accession>
<protein>
    <submittedName>
        <fullName evidence="2">Uncharacterized protein</fullName>
    </submittedName>
</protein>
<evidence type="ECO:0000313" key="2">
    <source>
        <dbReference type="EMBL" id="CAK9043926.1"/>
    </source>
</evidence>
<sequence>MTHPLVPLESLSRVRDRQYICVKAMVVENPGSTERLTGSGPLSVCNAVVQEGTTRVRCAFWREMAEKLAAVAVDSCVLLYQVLVSKKAGDEASWELGSWRGTQILPCPRDLADQMTATLADKEACRMLTHVPVKDYKNCPAVATSLSALMGVIVPGAVRKVETVFEVVGLQVMGITSVRSETDEWILDSCSTCKRAAPCQAHATAPTERRLALRLTVADSNAQCSLMIYHEGILAVAKLLNVELTTSLQDTRSLRTQLRDMFRSAQWTCRFTFRGNEYQEVLELDLRHLEPCLVTTREAVAATSPELLRRPVTHHHMHAGCPVVSLRDVTEDKDLGMFTFGRIDCTAMRALVAFNEVDLADDEALQQDPNTTSAIRVKRSVDCLLSQRASDMPFRAKLRCAGPSSAVNWMLRGSAGQVFQVVLGQTDSFGEYSVLWHVPVVQERVPEVTAFWEFLSATESKDAGFQFDKDWETPLKRLRGLRDGMPEQERHSDAWHSGDADLLVKQTTVVIPWRLDLSLRSPAFQEIYGLLTKLIANGLTQLILLRLEHHQSASDFEFFRAMASEPDRDGEDDLVTEEGGCKLCDQQWGHNDKAARFAQLRKEKLTEKVLFPSRKGRHQRLDLQTLIQRAEEDYIDFQDVSTLVEIDEYVKTHCKSSNKPRTLTEKRKWCKDQGIKLIKHPKSGKDAIPILDRTVMLSGTRVSAAKVKQEVHDQKGEAKKSFARARQDFEVQTNTKADLDKALAEGKDDESDSSDSDSSSNSSSPTSMKLQSAGSEDAKPGSKAKQRKVSLGGEESTAGASPRTSEKEEQVEKNRDKNHERTEATLTACQKVRDLLVELTPDVVWRSLVRTTELERRLAKVAPTERDLRKISASGDKADRQQKARASHLQDEIQSLSETVNAMKLTFQMVRSSEPSTLIREVSSGQDLPKYVQQFAHKLFNADVTVLIDFTHSIAKKLVEALWF</sequence>
<dbReference type="SUPFAM" id="SSF50249">
    <property type="entry name" value="Nucleic acid-binding proteins"/>
    <property type="match status" value="1"/>
</dbReference>
<comment type="caution">
    <text evidence="2">The sequence shown here is derived from an EMBL/GenBank/DDBJ whole genome shotgun (WGS) entry which is preliminary data.</text>
</comment>
<keyword evidence="3" id="KW-1185">Reference proteome</keyword>
<feature type="compositionally biased region" description="Polar residues" evidence="1">
    <location>
        <begin position="765"/>
        <end position="774"/>
    </location>
</feature>
<feature type="compositionally biased region" description="Basic and acidic residues" evidence="1">
    <location>
        <begin position="804"/>
        <end position="823"/>
    </location>
</feature>
<gene>
    <name evidence="2" type="ORF">CCMP2556_LOCUS23184</name>
</gene>
<name>A0ABP0LYW0_9DINO</name>
<feature type="region of interest" description="Disordered" evidence="1">
    <location>
        <begin position="743"/>
        <end position="824"/>
    </location>
</feature>
<evidence type="ECO:0000313" key="3">
    <source>
        <dbReference type="Proteomes" id="UP001642484"/>
    </source>
</evidence>